<proteinExistence type="predicted"/>
<sequence>MYNVTTTFILLGIVEMERFRYLFCALSLIMYLVILNFNIVIILVVFLDKSLHEPMYILIASLMVNGIFGSSSLFLKLITDLFSSSEVITRLGCFIQSFCVMSFTYSEITMFSIMAYDTFLAVCHPLHYHSLITSRKLPILICGSILINVTLVVSALILSAILPLCGTYIYTVFCDNTSIFILSCVDVSLNKMYGNFNFIGFLTFNISIIVYCYMRIFIICLSLSKDAFKRSIHTLVTHFLNLSVFLMGMIFVFIRNRLGDINLPLGFHIILSASSLVFPPLLNPLIYGIRTKALKVKVSRQLQNIK</sequence>
<keyword evidence="9" id="KW-1015">Disulfide bond</keyword>
<keyword evidence="12" id="KW-0807">Transducer</keyword>
<dbReference type="FunFam" id="1.20.1070.10:FF:000024">
    <property type="entry name" value="Olfactory receptor"/>
    <property type="match status" value="1"/>
</dbReference>
<feature type="transmembrane region" description="Helical" evidence="13">
    <location>
        <begin position="87"/>
        <end position="105"/>
    </location>
</feature>
<evidence type="ECO:0000256" key="1">
    <source>
        <dbReference type="ARBA" id="ARBA00004651"/>
    </source>
</evidence>
<dbReference type="InterPro" id="IPR017452">
    <property type="entry name" value="GPCR_Rhodpsn_7TM"/>
</dbReference>
<dbReference type="AlphaFoldDB" id="A0A8T2I9K0"/>
<evidence type="ECO:0000256" key="3">
    <source>
        <dbReference type="ARBA" id="ARBA00022606"/>
    </source>
</evidence>
<dbReference type="PANTHER" id="PTHR26451:SF990">
    <property type="entry name" value="OLFACTORY RECEPTOR 1M1"/>
    <property type="match status" value="1"/>
</dbReference>
<dbReference type="Pfam" id="PF13853">
    <property type="entry name" value="7tm_4"/>
    <property type="match status" value="1"/>
</dbReference>
<evidence type="ECO:0000256" key="10">
    <source>
        <dbReference type="ARBA" id="ARBA00023170"/>
    </source>
</evidence>
<keyword evidence="7" id="KW-0297">G-protein coupled receptor</keyword>
<evidence type="ECO:0000259" key="14">
    <source>
        <dbReference type="PROSITE" id="PS50262"/>
    </source>
</evidence>
<dbReference type="GO" id="GO:0004930">
    <property type="term" value="F:G protein-coupled receptor activity"/>
    <property type="evidence" value="ECO:0007669"/>
    <property type="project" value="UniProtKB-KW"/>
</dbReference>
<keyword evidence="11" id="KW-0325">Glycoprotein</keyword>
<dbReference type="GO" id="GO:0005886">
    <property type="term" value="C:plasma membrane"/>
    <property type="evidence" value="ECO:0007669"/>
    <property type="project" value="UniProtKB-SubCell"/>
</dbReference>
<dbReference type="SUPFAM" id="SSF81321">
    <property type="entry name" value="Family A G protein-coupled receptor-like"/>
    <property type="match status" value="1"/>
</dbReference>
<feature type="transmembrane region" description="Helical" evidence="13">
    <location>
        <begin position="140"/>
        <end position="162"/>
    </location>
</feature>
<dbReference type="GO" id="GO:0004984">
    <property type="term" value="F:olfactory receptor activity"/>
    <property type="evidence" value="ECO:0007669"/>
    <property type="project" value="InterPro"/>
</dbReference>
<dbReference type="InterPro" id="IPR000725">
    <property type="entry name" value="Olfact_rcpt"/>
</dbReference>
<keyword evidence="3" id="KW-0716">Sensory transduction</keyword>
<dbReference type="PRINTS" id="PR00245">
    <property type="entry name" value="OLFACTORYR"/>
</dbReference>
<reference evidence="15" key="1">
    <citation type="thesis" date="2020" institute="ProQuest LLC" country="789 East Eisenhower Parkway, Ann Arbor, MI, USA">
        <title>Comparative Genomics and Chromosome Evolution.</title>
        <authorList>
            <person name="Mudd A.B."/>
        </authorList>
    </citation>
    <scope>NUCLEOTIDE SEQUENCE</scope>
    <source>
        <strain evidence="15">Female2</strain>
        <tissue evidence="15">Blood</tissue>
    </source>
</reference>
<comment type="caution">
    <text evidence="15">The sequence shown here is derived from an EMBL/GenBank/DDBJ whole genome shotgun (WGS) entry which is preliminary data.</text>
</comment>
<dbReference type="GO" id="GO:0005549">
    <property type="term" value="F:odorant binding"/>
    <property type="evidence" value="ECO:0007669"/>
    <property type="project" value="TreeGrafter"/>
</dbReference>
<evidence type="ECO:0000256" key="13">
    <source>
        <dbReference type="SAM" id="Phobius"/>
    </source>
</evidence>
<dbReference type="InterPro" id="IPR052921">
    <property type="entry name" value="GPCR1_Superfamily_Member"/>
</dbReference>
<feature type="domain" description="G-protein coupled receptors family 1 profile" evidence="14">
    <location>
        <begin position="37"/>
        <end position="287"/>
    </location>
</feature>
<gene>
    <name evidence="15" type="ORF">GDO86_019165</name>
</gene>
<keyword evidence="16" id="KW-1185">Reference proteome</keyword>
<feature type="transmembrane region" description="Helical" evidence="13">
    <location>
        <begin position="21"/>
        <end position="44"/>
    </location>
</feature>
<keyword evidence="4 13" id="KW-0812">Transmembrane</keyword>
<dbReference type="PANTHER" id="PTHR26451">
    <property type="entry name" value="G_PROTEIN_RECEP_F1_2 DOMAIN-CONTAINING PROTEIN"/>
    <property type="match status" value="1"/>
</dbReference>
<feature type="transmembrane region" description="Helical" evidence="13">
    <location>
        <begin position="198"/>
        <end position="223"/>
    </location>
</feature>
<evidence type="ECO:0000256" key="4">
    <source>
        <dbReference type="ARBA" id="ARBA00022692"/>
    </source>
</evidence>
<evidence type="ECO:0000256" key="7">
    <source>
        <dbReference type="ARBA" id="ARBA00023040"/>
    </source>
</evidence>
<comment type="subcellular location">
    <subcellularLocation>
        <location evidence="1">Cell membrane</location>
        <topology evidence="1">Multi-pass membrane protein</topology>
    </subcellularLocation>
</comment>
<protein>
    <recommendedName>
        <fullName evidence="14">G-protein coupled receptors family 1 profile domain-containing protein</fullName>
    </recommendedName>
</protein>
<evidence type="ECO:0000256" key="6">
    <source>
        <dbReference type="ARBA" id="ARBA00022989"/>
    </source>
</evidence>
<keyword evidence="5" id="KW-0552">Olfaction</keyword>
<dbReference type="OrthoDB" id="6147321at2759"/>
<dbReference type="PROSITE" id="PS50262">
    <property type="entry name" value="G_PROTEIN_RECEP_F1_2"/>
    <property type="match status" value="1"/>
</dbReference>
<name>A0A8T2I9K0_9PIPI</name>
<accession>A0A8T2I9K0</accession>
<keyword evidence="8 13" id="KW-0472">Membrane</keyword>
<keyword evidence="2" id="KW-1003">Cell membrane</keyword>
<feature type="transmembrane region" description="Helical" evidence="13">
    <location>
        <begin position="235"/>
        <end position="254"/>
    </location>
</feature>
<evidence type="ECO:0000256" key="9">
    <source>
        <dbReference type="ARBA" id="ARBA00023157"/>
    </source>
</evidence>
<keyword evidence="6 13" id="KW-1133">Transmembrane helix</keyword>
<evidence type="ECO:0000313" key="16">
    <source>
        <dbReference type="Proteomes" id="UP000812440"/>
    </source>
</evidence>
<dbReference type="PRINTS" id="PR00237">
    <property type="entry name" value="GPCRRHODOPSN"/>
</dbReference>
<dbReference type="InterPro" id="IPR000276">
    <property type="entry name" value="GPCR_Rhodpsn"/>
</dbReference>
<keyword evidence="10" id="KW-0675">Receptor</keyword>
<feature type="transmembrane region" description="Helical" evidence="13">
    <location>
        <begin position="56"/>
        <end position="75"/>
    </location>
</feature>
<evidence type="ECO:0000256" key="2">
    <source>
        <dbReference type="ARBA" id="ARBA00022475"/>
    </source>
</evidence>
<evidence type="ECO:0000256" key="12">
    <source>
        <dbReference type="ARBA" id="ARBA00023224"/>
    </source>
</evidence>
<feature type="non-terminal residue" evidence="15">
    <location>
        <position position="306"/>
    </location>
</feature>
<evidence type="ECO:0000256" key="11">
    <source>
        <dbReference type="ARBA" id="ARBA00023180"/>
    </source>
</evidence>
<evidence type="ECO:0000256" key="5">
    <source>
        <dbReference type="ARBA" id="ARBA00022725"/>
    </source>
</evidence>
<evidence type="ECO:0000313" key="15">
    <source>
        <dbReference type="EMBL" id="KAG8429805.1"/>
    </source>
</evidence>
<evidence type="ECO:0000256" key="8">
    <source>
        <dbReference type="ARBA" id="ARBA00023136"/>
    </source>
</evidence>
<dbReference type="EMBL" id="JAACNH010002690">
    <property type="protein sequence ID" value="KAG8429805.1"/>
    <property type="molecule type" value="Genomic_DNA"/>
</dbReference>
<organism evidence="15 16">
    <name type="scientific">Hymenochirus boettgeri</name>
    <name type="common">Congo dwarf clawed frog</name>
    <dbReference type="NCBI Taxonomy" id="247094"/>
    <lineage>
        <taxon>Eukaryota</taxon>
        <taxon>Metazoa</taxon>
        <taxon>Chordata</taxon>
        <taxon>Craniata</taxon>
        <taxon>Vertebrata</taxon>
        <taxon>Euteleostomi</taxon>
        <taxon>Amphibia</taxon>
        <taxon>Batrachia</taxon>
        <taxon>Anura</taxon>
        <taxon>Pipoidea</taxon>
        <taxon>Pipidae</taxon>
        <taxon>Pipinae</taxon>
        <taxon>Hymenochirus</taxon>
    </lineage>
</organism>
<feature type="transmembrane region" description="Helical" evidence="13">
    <location>
        <begin position="266"/>
        <end position="287"/>
    </location>
</feature>
<dbReference type="Proteomes" id="UP000812440">
    <property type="component" value="Unassembled WGS sequence"/>
</dbReference>
<dbReference type="Gene3D" id="1.20.1070.10">
    <property type="entry name" value="Rhodopsin 7-helix transmembrane proteins"/>
    <property type="match status" value="1"/>
</dbReference>